<dbReference type="GO" id="GO:0008658">
    <property type="term" value="F:penicillin binding"/>
    <property type="evidence" value="ECO:0007669"/>
    <property type="project" value="InterPro"/>
</dbReference>
<comment type="caution">
    <text evidence="4">The sequence shown here is derived from an EMBL/GenBank/DDBJ whole genome shotgun (WGS) entry which is preliminary data.</text>
</comment>
<evidence type="ECO:0000256" key="1">
    <source>
        <dbReference type="SAM" id="SignalP"/>
    </source>
</evidence>
<dbReference type="PANTHER" id="PTHR30627:SF24">
    <property type="entry name" value="PENICILLIN-BINDING PROTEIN 4B"/>
    <property type="match status" value="1"/>
</dbReference>
<dbReference type="Proteomes" id="UP000664332">
    <property type="component" value="Unassembled WGS sequence"/>
</dbReference>
<dbReference type="PROSITE" id="PS51257">
    <property type="entry name" value="PROKAR_LIPOPROTEIN"/>
    <property type="match status" value="1"/>
</dbReference>
<keyword evidence="1" id="KW-0732">Signal</keyword>
<evidence type="ECO:0000259" key="2">
    <source>
        <dbReference type="Pfam" id="PF00905"/>
    </source>
</evidence>
<evidence type="ECO:0000313" key="4">
    <source>
        <dbReference type="EMBL" id="MBN9643239.1"/>
    </source>
</evidence>
<dbReference type="RefSeq" id="WP_207117691.1">
    <property type="nucleotide sequence ID" value="NZ_JAFLEQ010000003.1"/>
</dbReference>
<feature type="signal peptide" evidence="1">
    <location>
        <begin position="1"/>
        <end position="21"/>
    </location>
</feature>
<organism evidence="4 5">
    <name type="scientific">Corynebacterium mendelii</name>
    <dbReference type="NCBI Taxonomy" id="2765362"/>
    <lineage>
        <taxon>Bacteria</taxon>
        <taxon>Bacillati</taxon>
        <taxon>Actinomycetota</taxon>
        <taxon>Actinomycetes</taxon>
        <taxon>Mycobacteriales</taxon>
        <taxon>Corynebacteriaceae</taxon>
        <taxon>Corynebacterium</taxon>
    </lineage>
</organism>
<dbReference type="InterPro" id="IPR007887">
    <property type="entry name" value="MecA_N"/>
</dbReference>
<accession>A0A939DXV7</accession>
<feature type="chain" id="PRO_5039503015" evidence="1">
    <location>
        <begin position="22"/>
        <end position="604"/>
    </location>
</feature>
<dbReference type="Gene3D" id="3.40.710.10">
    <property type="entry name" value="DD-peptidase/beta-lactamase superfamily"/>
    <property type="match status" value="1"/>
</dbReference>
<dbReference type="GO" id="GO:0071972">
    <property type="term" value="F:peptidoglycan L,D-transpeptidase activity"/>
    <property type="evidence" value="ECO:0007669"/>
    <property type="project" value="TreeGrafter"/>
</dbReference>
<evidence type="ECO:0000313" key="5">
    <source>
        <dbReference type="Proteomes" id="UP000664332"/>
    </source>
</evidence>
<name>A0A939DXV7_9CORY</name>
<gene>
    <name evidence="4" type="ORF">JZY06_01120</name>
</gene>
<protein>
    <submittedName>
        <fullName evidence="4">Penicillin-binding transpeptidase domain-containing protein</fullName>
    </submittedName>
</protein>
<dbReference type="GO" id="GO:0005886">
    <property type="term" value="C:plasma membrane"/>
    <property type="evidence" value="ECO:0007669"/>
    <property type="project" value="TreeGrafter"/>
</dbReference>
<dbReference type="Pfam" id="PF00905">
    <property type="entry name" value="Transpeptidase"/>
    <property type="match status" value="1"/>
</dbReference>
<dbReference type="PANTHER" id="PTHR30627">
    <property type="entry name" value="PEPTIDOGLYCAN D,D-TRANSPEPTIDASE"/>
    <property type="match status" value="1"/>
</dbReference>
<sequence>MRKTGALLLSLAMLVCTLAGCTPKPARPEPVAQAFAQALSQFDFAAAGSFTDAPDRVPVMFGASRDGMQATELTVVVDSVTGSDTQATATFTYEWSLPKNRSVTYSANATLIDAGGQWTIRWLPRIVHPQLGANQHLELRGIAAKRASVIAADGRPVLVPATAYRVLLDASRAPNVMGSAAVIARAFDRARETEPSIPVIDTRELAATVAGRSTPYSVAVVPELAGKAIADELAGQPGVIVNPEAVLDAADPGFAPEIIGRVKNSVADDLLGDRGWFVAIVNEHGSVIDTLVQHDPEPAPAIRLSLDPRIQQAAQDAVNLRPEMKTMLVAIRPSNGAILAVAQTALADGDGPVALTGQYPPGSTFKIITATAGMMDQQLTPQSIVPCPGTMDIGHRIVTNYNAFSLGSVPLERAFAASCNTSFADISSRLAPGQLKDMGKKFGLGIDYQITGLPTVTGSVPDGEELVDRTEAGFGQGKDLVSPFGMALVAATAAHGATPLPQLVLGDETLTSEHVEPPSPEAIAGLQQMMRQVVATGTARGMRADGEIHGKTGEAEVAGGSHAWFAGYRNDIAFATLIVFGGGSESSVAVTDHFLQLLDQQGLG</sequence>
<dbReference type="EMBL" id="JAFLEQ010000003">
    <property type="protein sequence ID" value="MBN9643239.1"/>
    <property type="molecule type" value="Genomic_DNA"/>
</dbReference>
<dbReference type="GO" id="GO:0046677">
    <property type="term" value="P:response to antibiotic"/>
    <property type="evidence" value="ECO:0007669"/>
    <property type="project" value="InterPro"/>
</dbReference>
<keyword evidence="5" id="KW-1185">Reference proteome</keyword>
<dbReference type="InterPro" id="IPR012338">
    <property type="entry name" value="Beta-lactam/transpept-like"/>
</dbReference>
<dbReference type="InterPro" id="IPR050515">
    <property type="entry name" value="Beta-lactam/transpept"/>
</dbReference>
<feature type="domain" description="Penicillin-binding protein transpeptidase" evidence="2">
    <location>
        <begin position="327"/>
        <end position="581"/>
    </location>
</feature>
<dbReference type="SUPFAM" id="SSF56601">
    <property type="entry name" value="beta-lactamase/transpeptidase-like"/>
    <property type="match status" value="1"/>
</dbReference>
<dbReference type="Pfam" id="PF05223">
    <property type="entry name" value="MecA_N"/>
    <property type="match status" value="1"/>
</dbReference>
<dbReference type="GO" id="GO:0071555">
    <property type="term" value="P:cell wall organization"/>
    <property type="evidence" value="ECO:0007669"/>
    <property type="project" value="TreeGrafter"/>
</dbReference>
<dbReference type="InterPro" id="IPR001460">
    <property type="entry name" value="PCN-bd_Tpept"/>
</dbReference>
<dbReference type="AlphaFoldDB" id="A0A939DXV7"/>
<feature type="domain" description="NTF2-like N-terminal transpeptidase" evidence="3">
    <location>
        <begin position="28"/>
        <end position="135"/>
    </location>
</feature>
<reference evidence="4" key="1">
    <citation type="submission" date="2021-03" db="EMBL/GenBank/DDBJ databases">
        <authorList>
            <person name="Sun Q."/>
        </authorList>
    </citation>
    <scope>NUCLEOTIDE SEQUENCE</scope>
    <source>
        <strain evidence="4">CCM 8862</strain>
    </source>
</reference>
<evidence type="ECO:0000259" key="3">
    <source>
        <dbReference type="Pfam" id="PF05223"/>
    </source>
</evidence>
<proteinExistence type="predicted"/>